<protein>
    <submittedName>
        <fullName evidence="3">Uncharacterized protein</fullName>
    </submittedName>
</protein>
<dbReference type="WBParaSite" id="nRc.2.0.1.t30718-RA">
    <property type="protein sequence ID" value="nRc.2.0.1.t30718-RA"/>
    <property type="gene ID" value="nRc.2.0.1.g30718"/>
</dbReference>
<name>A0A915JXA3_ROMCU</name>
<feature type="compositionally biased region" description="Basic and acidic residues" evidence="1">
    <location>
        <begin position="99"/>
        <end position="108"/>
    </location>
</feature>
<organism evidence="2 3">
    <name type="scientific">Romanomermis culicivorax</name>
    <name type="common">Nematode worm</name>
    <dbReference type="NCBI Taxonomy" id="13658"/>
    <lineage>
        <taxon>Eukaryota</taxon>
        <taxon>Metazoa</taxon>
        <taxon>Ecdysozoa</taxon>
        <taxon>Nematoda</taxon>
        <taxon>Enoplea</taxon>
        <taxon>Dorylaimia</taxon>
        <taxon>Mermithida</taxon>
        <taxon>Mermithoidea</taxon>
        <taxon>Mermithidae</taxon>
        <taxon>Romanomermis</taxon>
    </lineage>
</organism>
<sequence length="169" mass="18546">MDTETNTMTSDQTLTDIPWESTVDQATTMDIARQEPETVAPAVDPPIYPAMPAVLPGPLMIPVKPKTQQQGEVEYHKAHKTTDEPHAQQTLGPSTSCTERSKALSERTTHHHQQCAQQKAGETVGLTSSPTGLTVQLKVMMTKRADQPNKHRLPAFRIVTAPAMSHTIM</sequence>
<accession>A0A915JXA3</accession>
<evidence type="ECO:0000256" key="1">
    <source>
        <dbReference type="SAM" id="MobiDB-lite"/>
    </source>
</evidence>
<dbReference type="AlphaFoldDB" id="A0A915JXA3"/>
<proteinExistence type="predicted"/>
<feature type="region of interest" description="Disordered" evidence="1">
    <location>
        <begin position="77"/>
        <end position="122"/>
    </location>
</feature>
<evidence type="ECO:0000313" key="2">
    <source>
        <dbReference type="Proteomes" id="UP000887565"/>
    </source>
</evidence>
<dbReference type="Proteomes" id="UP000887565">
    <property type="component" value="Unplaced"/>
</dbReference>
<keyword evidence="2" id="KW-1185">Reference proteome</keyword>
<feature type="compositionally biased region" description="Polar residues" evidence="1">
    <location>
        <begin position="87"/>
        <end position="98"/>
    </location>
</feature>
<evidence type="ECO:0000313" key="3">
    <source>
        <dbReference type="WBParaSite" id="nRc.2.0.1.t30718-RA"/>
    </source>
</evidence>
<feature type="compositionally biased region" description="Basic and acidic residues" evidence="1">
    <location>
        <begin position="77"/>
        <end position="86"/>
    </location>
</feature>
<reference evidence="3" key="1">
    <citation type="submission" date="2022-11" db="UniProtKB">
        <authorList>
            <consortium name="WormBaseParasite"/>
        </authorList>
    </citation>
    <scope>IDENTIFICATION</scope>
</reference>